<gene>
    <name evidence="1" type="ORF">CLORY_39980</name>
</gene>
<accession>A0A1V4ICL7</accession>
<dbReference type="InterPro" id="IPR035205">
    <property type="entry name" value="DUF5320"/>
</dbReference>
<dbReference type="AlphaFoldDB" id="A0A1V4ICL7"/>
<protein>
    <submittedName>
        <fullName evidence="1">Uncharacterized protein</fullName>
    </submittedName>
</protein>
<keyword evidence="2" id="KW-1185">Reference proteome</keyword>
<dbReference type="EMBL" id="MZGV01000076">
    <property type="protein sequence ID" value="OPJ57679.1"/>
    <property type="molecule type" value="Genomic_DNA"/>
</dbReference>
<evidence type="ECO:0000313" key="2">
    <source>
        <dbReference type="Proteomes" id="UP000190080"/>
    </source>
</evidence>
<evidence type="ECO:0000313" key="1">
    <source>
        <dbReference type="EMBL" id="OPJ57679.1"/>
    </source>
</evidence>
<reference evidence="1 2" key="1">
    <citation type="submission" date="2017-03" db="EMBL/GenBank/DDBJ databases">
        <title>Genome sequence of Clostridium oryzae DSM 28571.</title>
        <authorList>
            <person name="Poehlein A."/>
            <person name="Daniel R."/>
        </authorList>
    </citation>
    <scope>NUCLEOTIDE SEQUENCE [LARGE SCALE GENOMIC DNA]</scope>
    <source>
        <strain evidence="1 2">DSM 28571</strain>
    </source>
</reference>
<comment type="caution">
    <text evidence="1">The sequence shown here is derived from an EMBL/GenBank/DDBJ whole genome shotgun (WGS) entry which is preliminary data.</text>
</comment>
<proteinExistence type="predicted"/>
<dbReference type="Pfam" id="PF17253">
    <property type="entry name" value="DUF5320"/>
    <property type="match status" value="1"/>
</dbReference>
<name>A0A1V4ICL7_9CLOT</name>
<dbReference type="OrthoDB" id="9815278at2"/>
<dbReference type="STRING" id="1450648.CLORY_39980"/>
<organism evidence="1 2">
    <name type="scientific">Clostridium oryzae</name>
    <dbReference type="NCBI Taxonomy" id="1450648"/>
    <lineage>
        <taxon>Bacteria</taxon>
        <taxon>Bacillati</taxon>
        <taxon>Bacillota</taxon>
        <taxon>Clostridia</taxon>
        <taxon>Eubacteriales</taxon>
        <taxon>Clostridiaceae</taxon>
        <taxon>Clostridium</taxon>
    </lineage>
</organism>
<sequence length="90" mass="9905">MPGRDGTGPIGLGDITVRGMGICNFGKTESTTGVLGLRLGLNCRRGFRRNRCNSSINFKNQKDLLIQQKVILENALKSINDKLDTLQDNQ</sequence>
<dbReference type="Proteomes" id="UP000190080">
    <property type="component" value="Unassembled WGS sequence"/>
</dbReference>
<dbReference type="RefSeq" id="WP_079427816.1">
    <property type="nucleotide sequence ID" value="NZ_MZGV01000076.1"/>
</dbReference>